<evidence type="ECO:0000256" key="2">
    <source>
        <dbReference type="SAM" id="Phobius"/>
    </source>
</evidence>
<feature type="compositionally biased region" description="Basic and acidic residues" evidence="1">
    <location>
        <begin position="472"/>
        <end position="482"/>
    </location>
</feature>
<feature type="region of interest" description="Disordered" evidence="1">
    <location>
        <begin position="303"/>
        <end position="322"/>
    </location>
</feature>
<feature type="region of interest" description="Disordered" evidence="1">
    <location>
        <begin position="71"/>
        <end position="129"/>
    </location>
</feature>
<feature type="region of interest" description="Disordered" evidence="1">
    <location>
        <begin position="343"/>
        <end position="362"/>
    </location>
</feature>
<feature type="compositionally biased region" description="Low complexity" evidence="1">
    <location>
        <begin position="380"/>
        <end position="389"/>
    </location>
</feature>
<dbReference type="Proteomes" id="UP001437256">
    <property type="component" value="Unassembled WGS sequence"/>
</dbReference>
<keyword evidence="2" id="KW-0472">Membrane</keyword>
<accession>A0ABR3A6H5</accession>
<protein>
    <submittedName>
        <fullName evidence="3">Uncharacterized protein</fullName>
    </submittedName>
</protein>
<proteinExistence type="predicted"/>
<sequence length="491" mass="52562">MPSRPRPGCLFSKRSEPRNVTIDDSNPVILYTPAEGWSDERCTGSGCAHADVNVVSNGTFHFGVRSLEDPTLPLSSTSTPTSTGSPPDQTQDTEDHSGKGRGGGEDDENDDHSGRGGGGGGDDDNHAKRMLQPKSNRNLDEPVSLEFQFTAPSANVNLSFTLDNELVGEFVRSLTDNTTAATTGNDNVLKLENLPEEPHVLVAKLAPESVFLFDYLVYTTTLMSSSMGEIQPTSTPASSKSHKAATYGGIIGGVVGFLFIVSLATFVSIYRRRRRSAKQNSKNMGPSLANAGARPGIAQRFGEADHGLDDPPAPAANANDPEMGFVPRYFPGTILPLARREREQVPPPYEIPPLYDLERGNGRVGVDGDIGVQGREELVHTPTPTVTVSVEDHAKNTSNDTDTTTPTTTSNIHISHDPVPSTPTPHNETHSDSSINDLTPTSPSNPDTPPRSPPLLPANSPRTSPPPPLDPHNMDHDVDSEYLKAPPGLRP</sequence>
<feature type="compositionally biased region" description="Low complexity" evidence="1">
    <location>
        <begin position="396"/>
        <end position="411"/>
    </location>
</feature>
<feature type="region of interest" description="Disordered" evidence="1">
    <location>
        <begin position="1"/>
        <end position="22"/>
    </location>
</feature>
<keyword evidence="4" id="KW-1185">Reference proteome</keyword>
<feature type="compositionally biased region" description="Pro residues" evidence="1">
    <location>
        <begin position="446"/>
        <end position="456"/>
    </location>
</feature>
<evidence type="ECO:0000313" key="3">
    <source>
        <dbReference type="EMBL" id="KAL0069110.1"/>
    </source>
</evidence>
<feature type="region of interest" description="Disordered" evidence="1">
    <location>
        <begin position="275"/>
        <end position="294"/>
    </location>
</feature>
<dbReference type="EMBL" id="JBBXMP010000014">
    <property type="protein sequence ID" value="KAL0069110.1"/>
    <property type="molecule type" value="Genomic_DNA"/>
</dbReference>
<organism evidence="3 4">
    <name type="scientific">Marasmius tenuissimus</name>
    <dbReference type="NCBI Taxonomy" id="585030"/>
    <lineage>
        <taxon>Eukaryota</taxon>
        <taxon>Fungi</taxon>
        <taxon>Dikarya</taxon>
        <taxon>Basidiomycota</taxon>
        <taxon>Agaricomycotina</taxon>
        <taxon>Agaricomycetes</taxon>
        <taxon>Agaricomycetidae</taxon>
        <taxon>Agaricales</taxon>
        <taxon>Marasmiineae</taxon>
        <taxon>Marasmiaceae</taxon>
        <taxon>Marasmius</taxon>
    </lineage>
</organism>
<gene>
    <name evidence="3" type="ORF">AAF712_003796</name>
</gene>
<reference evidence="3 4" key="1">
    <citation type="submission" date="2024-05" db="EMBL/GenBank/DDBJ databases">
        <title>A draft genome resource for the thread blight pathogen Marasmius tenuissimus strain MS-2.</title>
        <authorList>
            <person name="Yulfo-Soto G.E."/>
            <person name="Baruah I.K."/>
            <person name="Amoako-Attah I."/>
            <person name="Bukari Y."/>
            <person name="Meinhardt L.W."/>
            <person name="Bailey B.A."/>
            <person name="Cohen S.P."/>
        </authorList>
    </citation>
    <scope>NUCLEOTIDE SEQUENCE [LARGE SCALE GENOMIC DNA]</scope>
    <source>
        <strain evidence="3 4">MS-2</strain>
    </source>
</reference>
<keyword evidence="2" id="KW-1133">Transmembrane helix</keyword>
<evidence type="ECO:0000313" key="4">
    <source>
        <dbReference type="Proteomes" id="UP001437256"/>
    </source>
</evidence>
<feature type="compositionally biased region" description="Basic and acidic residues" evidence="1">
    <location>
        <begin position="93"/>
        <end position="104"/>
    </location>
</feature>
<name>A0ABR3A6H5_9AGAR</name>
<feature type="compositionally biased region" description="Low complexity" evidence="1">
    <location>
        <begin position="71"/>
        <end position="87"/>
    </location>
</feature>
<comment type="caution">
    <text evidence="3">The sequence shown here is derived from an EMBL/GenBank/DDBJ whole genome shotgun (WGS) entry which is preliminary data.</text>
</comment>
<feature type="region of interest" description="Disordered" evidence="1">
    <location>
        <begin position="377"/>
        <end position="491"/>
    </location>
</feature>
<feature type="transmembrane region" description="Helical" evidence="2">
    <location>
        <begin position="247"/>
        <end position="270"/>
    </location>
</feature>
<evidence type="ECO:0000256" key="1">
    <source>
        <dbReference type="SAM" id="MobiDB-lite"/>
    </source>
</evidence>
<keyword evidence="2" id="KW-0812">Transmembrane</keyword>